<dbReference type="RefSeq" id="WP_167151790.1">
    <property type="nucleotide sequence ID" value="NZ_JAAMOX010000003.1"/>
</dbReference>
<evidence type="ECO:0000259" key="8">
    <source>
        <dbReference type="PROSITE" id="PS50928"/>
    </source>
</evidence>
<feature type="domain" description="ABC transmembrane type-1" evidence="8">
    <location>
        <begin position="87"/>
        <end position="276"/>
    </location>
</feature>
<keyword evidence="3" id="KW-1003">Cell membrane</keyword>
<dbReference type="SUPFAM" id="SSF161098">
    <property type="entry name" value="MetI-like"/>
    <property type="match status" value="1"/>
</dbReference>
<dbReference type="InterPro" id="IPR000515">
    <property type="entry name" value="MetI-like"/>
</dbReference>
<keyword evidence="5 7" id="KW-1133">Transmembrane helix</keyword>
<evidence type="ECO:0000256" key="6">
    <source>
        <dbReference type="ARBA" id="ARBA00023136"/>
    </source>
</evidence>
<dbReference type="PROSITE" id="PS50928">
    <property type="entry name" value="ABC_TM1"/>
    <property type="match status" value="1"/>
</dbReference>
<name>A0A7X5R446_9MICO</name>
<dbReference type="AlphaFoldDB" id="A0A7X5R446"/>
<dbReference type="Proteomes" id="UP000541033">
    <property type="component" value="Unassembled WGS sequence"/>
</dbReference>
<dbReference type="EMBL" id="JAAMOX010000003">
    <property type="protein sequence ID" value="NIH54965.1"/>
    <property type="molecule type" value="Genomic_DNA"/>
</dbReference>
<sequence>MTLTTTRAQGSTPRPGWFRRLVSDARGAASLAVIAVIALTALVSFFWTPYDPAAADAYARWLSPSWAHVLGTDGVGRDIFSRIMVGARVTVLVSVAATALAAAFGTFLAVVGAFGLRWVREPVIILIDVLIAFPTLLIAMMLAASLGGSLAVVIVAVGISNGVNIARVLRPELRQVAGADFVLAARASGVGRGGILLRHILPGVAPVFIVQLSLTAALALLAEAGLSYLGFGAPATTPSWGRMLAETQSYVTVHPLAVIWPGLAITIAVLAFHLLGDALREATDPRLTRYSGIDRTMRQLRTMGGPR</sequence>
<dbReference type="PANTHER" id="PTHR43386">
    <property type="entry name" value="OLIGOPEPTIDE TRANSPORT SYSTEM PERMEASE PROTEIN APPC"/>
    <property type="match status" value="1"/>
</dbReference>
<dbReference type="InterPro" id="IPR035906">
    <property type="entry name" value="MetI-like_sf"/>
</dbReference>
<evidence type="ECO:0000256" key="3">
    <source>
        <dbReference type="ARBA" id="ARBA00022475"/>
    </source>
</evidence>
<feature type="transmembrane region" description="Helical" evidence="7">
    <location>
        <begin position="200"/>
        <end position="222"/>
    </location>
</feature>
<evidence type="ECO:0000256" key="2">
    <source>
        <dbReference type="ARBA" id="ARBA00022448"/>
    </source>
</evidence>
<gene>
    <name evidence="9" type="ORF">FHX76_002880</name>
</gene>
<dbReference type="InterPro" id="IPR050366">
    <property type="entry name" value="BP-dependent_transpt_permease"/>
</dbReference>
<feature type="transmembrane region" description="Helical" evidence="7">
    <location>
        <begin position="123"/>
        <end position="144"/>
    </location>
</feature>
<keyword evidence="6 7" id="KW-0472">Membrane</keyword>
<evidence type="ECO:0000256" key="5">
    <source>
        <dbReference type="ARBA" id="ARBA00022989"/>
    </source>
</evidence>
<keyword evidence="10" id="KW-1185">Reference proteome</keyword>
<proteinExistence type="inferred from homology"/>
<evidence type="ECO:0000313" key="10">
    <source>
        <dbReference type="Proteomes" id="UP000541033"/>
    </source>
</evidence>
<keyword evidence="2 7" id="KW-0813">Transport</keyword>
<feature type="transmembrane region" description="Helical" evidence="7">
    <location>
        <begin position="91"/>
        <end position="116"/>
    </location>
</feature>
<feature type="transmembrane region" description="Helical" evidence="7">
    <location>
        <begin position="258"/>
        <end position="279"/>
    </location>
</feature>
<evidence type="ECO:0000313" key="9">
    <source>
        <dbReference type="EMBL" id="NIH54965.1"/>
    </source>
</evidence>
<feature type="transmembrane region" description="Helical" evidence="7">
    <location>
        <begin position="28"/>
        <end position="47"/>
    </location>
</feature>
<organism evidence="9 10">
    <name type="scientific">Lysinibacter cavernae</name>
    <dbReference type="NCBI Taxonomy" id="1640652"/>
    <lineage>
        <taxon>Bacteria</taxon>
        <taxon>Bacillati</taxon>
        <taxon>Actinomycetota</taxon>
        <taxon>Actinomycetes</taxon>
        <taxon>Micrococcales</taxon>
        <taxon>Microbacteriaceae</taxon>
        <taxon>Lysinibacter</taxon>
    </lineage>
</organism>
<protein>
    <submittedName>
        <fullName evidence="9">Peptide/nickel transport system permease protein</fullName>
    </submittedName>
</protein>
<comment type="subcellular location">
    <subcellularLocation>
        <location evidence="1 7">Cell membrane</location>
        <topology evidence="1 7">Multi-pass membrane protein</topology>
    </subcellularLocation>
</comment>
<evidence type="ECO:0000256" key="7">
    <source>
        <dbReference type="RuleBase" id="RU363032"/>
    </source>
</evidence>
<dbReference type="Gene3D" id="1.10.3720.10">
    <property type="entry name" value="MetI-like"/>
    <property type="match status" value="1"/>
</dbReference>
<comment type="caution">
    <text evidence="9">The sequence shown here is derived from an EMBL/GenBank/DDBJ whole genome shotgun (WGS) entry which is preliminary data.</text>
</comment>
<dbReference type="CDD" id="cd06261">
    <property type="entry name" value="TM_PBP2"/>
    <property type="match status" value="1"/>
</dbReference>
<comment type="similarity">
    <text evidence="7">Belongs to the binding-protein-dependent transport system permease family.</text>
</comment>
<keyword evidence="4 7" id="KW-0812">Transmembrane</keyword>
<feature type="transmembrane region" description="Helical" evidence="7">
    <location>
        <begin position="150"/>
        <end position="169"/>
    </location>
</feature>
<dbReference type="Pfam" id="PF00528">
    <property type="entry name" value="BPD_transp_1"/>
    <property type="match status" value="1"/>
</dbReference>
<reference evidence="9 10" key="1">
    <citation type="submission" date="2020-02" db="EMBL/GenBank/DDBJ databases">
        <title>Sequencing the genomes of 1000 actinobacteria strains.</title>
        <authorList>
            <person name="Klenk H.-P."/>
        </authorList>
    </citation>
    <scope>NUCLEOTIDE SEQUENCE [LARGE SCALE GENOMIC DNA]</scope>
    <source>
        <strain evidence="9 10">DSM 27960</strain>
    </source>
</reference>
<evidence type="ECO:0000256" key="1">
    <source>
        <dbReference type="ARBA" id="ARBA00004651"/>
    </source>
</evidence>
<evidence type="ECO:0000256" key="4">
    <source>
        <dbReference type="ARBA" id="ARBA00022692"/>
    </source>
</evidence>
<dbReference type="PANTHER" id="PTHR43386:SF25">
    <property type="entry name" value="PEPTIDE ABC TRANSPORTER PERMEASE PROTEIN"/>
    <property type="match status" value="1"/>
</dbReference>
<accession>A0A7X5R446</accession>
<dbReference type="GO" id="GO:0055085">
    <property type="term" value="P:transmembrane transport"/>
    <property type="evidence" value="ECO:0007669"/>
    <property type="project" value="InterPro"/>
</dbReference>
<dbReference type="GO" id="GO:0005886">
    <property type="term" value="C:plasma membrane"/>
    <property type="evidence" value="ECO:0007669"/>
    <property type="project" value="UniProtKB-SubCell"/>
</dbReference>